<gene>
    <name evidence="1" type="ORF">O3M35_006566</name>
</gene>
<dbReference type="Gene3D" id="3.30.200.20">
    <property type="entry name" value="Phosphorylase Kinase, domain 1"/>
    <property type="match status" value="1"/>
</dbReference>
<comment type="caution">
    <text evidence="1">The sequence shown here is derived from an EMBL/GenBank/DDBJ whole genome shotgun (WGS) entry which is preliminary data.</text>
</comment>
<evidence type="ECO:0000313" key="1">
    <source>
        <dbReference type="EMBL" id="KAK9509201.1"/>
    </source>
</evidence>
<dbReference type="InterPro" id="IPR011009">
    <property type="entry name" value="Kinase-like_dom_sf"/>
</dbReference>
<protein>
    <submittedName>
        <fullName evidence="1">Uncharacterized protein</fullName>
    </submittedName>
</protein>
<dbReference type="Proteomes" id="UP001461498">
    <property type="component" value="Unassembled WGS sequence"/>
</dbReference>
<dbReference type="SUPFAM" id="SSF56112">
    <property type="entry name" value="Protein kinase-like (PK-like)"/>
    <property type="match status" value="1"/>
</dbReference>
<accession>A0AAW1DER9</accession>
<dbReference type="EMBL" id="JAPXFL010000003">
    <property type="protein sequence ID" value="KAK9509201.1"/>
    <property type="molecule type" value="Genomic_DNA"/>
</dbReference>
<proteinExistence type="predicted"/>
<dbReference type="AlphaFoldDB" id="A0AAW1DER9"/>
<name>A0AAW1DER9_9HEMI</name>
<sequence length="59" mass="6726">MDRVNCNSSNIPVERLVRVGYYELEQTIGKGNFAVVKLATHVVTNTKVFIFLIKIIIFI</sequence>
<evidence type="ECO:0000313" key="2">
    <source>
        <dbReference type="Proteomes" id="UP001461498"/>
    </source>
</evidence>
<reference evidence="1 2" key="1">
    <citation type="submission" date="2022-12" db="EMBL/GenBank/DDBJ databases">
        <title>Chromosome-level genome assembly of true bugs.</title>
        <authorList>
            <person name="Ma L."/>
            <person name="Li H."/>
        </authorList>
    </citation>
    <scope>NUCLEOTIDE SEQUENCE [LARGE SCALE GENOMIC DNA]</scope>
    <source>
        <strain evidence="1">Lab_2022b</strain>
    </source>
</reference>
<keyword evidence="2" id="KW-1185">Reference proteome</keyword>
<organism evidence="1 2">
    <name type="scientific">Rhynocoris fuscipes</name>
    <dbReference type="NCBI Taxonomy" id="488301"/>
    <lineage>
        <taxon>Eukaryota</taxon>
        <taxon>Metazoa</taxon>
        <taxon>Ecdysozoa</taxon>
        <taxon>Arthropoda</taxon>
        <taxon>Hexapoda</taxon>
        <taxon>Insecta</taxon>
        <taxon>Pterygota</taxon>
        <taxon>Neoptera</taxon>
        <taxon>Paraneoptera</taxon>
        <taxon>Hemiptera</taxon>
        <taxon>Heteroptera</taxon>
        <taxon>Panheteroptera</taxon>
        <taxon>Cimicomorpha</taxon>
        <taxon>Reduviidae</taxon>
        <taxon>Harpactorinae</taxon>
        <taxon>Harpactorini</taxon>
        <taxon>Rhynocoris</taxon>
    </lineage>
</organism>